<proteinExistence type="inferred from homology"/>
<evidence type="ECO:0000256" key="7">
    <source>
        <dbReference type="NCBIfam" id="TIGR01068"/>
    </source>
</evidence>
<dbReference type="Gene3D" id="3.40.30.10">
    <property type="entry name" value="Glutaredoxin"/>
    <property type="match status" value="1"/>
</dbReference>
<keyword evidence="5 10" id="KW-1015">Disulfide bond</keyword>
<feature type="disulfide bond" description="Redox-active" evidence="10">
    <location>
        <begin position="32"/>
        <end position="35"/>
    </location>
</feature>
<evidence type="ECO:0000256" key="10">
    <source>
        <dbReference type="PIRSR" id="PIRSR000077-4"/>
    </source>
</evidence>
<evidence type="ECO:0000256" key="5">
    <source>
        <dbReference type="ARBA" id="ARBA00023157"/>
    </source>
</evidence>
<dbReference type="CDD" id="cd02947">
    <property type="entry name" value="TRX_family"/>
    <property type="match status" value="1"/>
</dbReference>
<comment type="caution">
    <text evidence="12">The sequence shown here is derived from an EMBL/GenBank/DDBJ whole genome shotgun (WGS) entry which is preliminary data.</text>
</comment>
<sequence length="107" mass="11659">MNENCVKITSDNFDDIIASNDVVMVDFWASWCGPCKMLGPVVEDVANDYVGKAVVGKVNVDDCPDLAERFGIMTIPAVFVFKAGKVVDKMIGFRQKAQLAAALDKNL</sequence>
<evidence type="ECO:0000256" key="9">
    <source>
        <dbReference type="PIRSR" id="PIRSR000077-1"/>
    </source>
</evidence>
<evidence type="ECO:0000256" key="1">
    <source>
        <dbReference type="ARBA" id="ARBA00008987"/>
    </source>
</evidence>
<feature type="site" description="Contributes to redox potential value" evidence="9">
    <location>
        <position position="33"/>
    </location>
</feature>
<evidence type="ECO:0000256" key="2">
    <source>
        <dbReference type="ARBA" id="ARBA00020570"/>
    </source>
</evidence>
<reference evidence="12" key="1">
    <citation type="submission" date="2020-10" db="EMBL/GenBank/DDBJ databases">
        <authorList>
            <person name="Gilroy R."/>
        </authorList>
    </citation>
    <scope>NUCLEOTIDE SEQUENCE</scope>
    <source>
        <strain evidence="12">1063</strain>
    </source>
</reference>
<evidence type="ECO:0000256" key="8">
    <source>
        <dbReference type="PIRNR" id="PIRNR000077"/>
    </source>
</evidence>
<evidence type="ECO:0000313" key="13">
    <source>
        <dbReference type="Proteomes" id="UP000824088"/>
    </source>
</evidence>
<feature type="domain" description="Thioredoxin" evidence="11">
    <location>
        <begin position="1"/>
        <end position="107"/>
    </location>
</feature>
<feature type="active site" description="Nucleophile" evidence="9">
    <location>
        <position position="35"/>
    </location>
</feature>
<evidence type="ECO:0000259" key="11">
    <source>
        <dbReference type="PROSITE" id="PS51352"/>
    </source>
</evidence>
<dbReference type="PANTHER" id="PTHR45663:SF11">
    <property type="entry name" value="GEO12009P1"/>
    <property type="match status" value="1"/>
</dbReference>
<feature type="site" description="Deprotonates C-terminal active site Cys" evidence="9">
    <location>
        <position position="26"/>
    </location>
</feature>
<gene>
    <name evidence="12" type="primary">trxA</name>
    <name evidence="12" type="ORF">IAD51_03965</name>
</gene>
<comment type="similarity">
    <text evidence="1 8">Belongs to the thioredoxin family.</text>
</comment>
<dbReference type="AlphaFoldDB" id="A0A9D1L1D8"/>
<organism evidence="12 13">
    <name type="scientific">Candidatus Limadaptatus stercorigallinarum</name>
    <dbReference type="NCBI Taxonomy" id="2840845"/>
    <lineage>
        <taxon>Bacteria</taxon>
        <taxon>Bacillati</taxon>
        <taxon>Bacillota</taxon>
        <taxon>Clostridia</taxon>
        <taxon>Eubacteriales</taxon>
        <taxon>Candidatus Limadaptatus</taxon>
    </lineage>
</organism>
<dbReference type="InterPro" id="IPR036249">
    <property type="entry name" value="Thioredoxin-like_sf"/>
</dbReference>
<dbReference type="InterPro" id="IPR005746">
    <property type="entry name" value="Thioredoxin"/>
</dbReference>
<name>A0A9D1L1D8_9FIRM</name>
<dbReference type="EMBL" id="DVMN01000070">
    <property type="protein sequence ID" value="HIU21369.1"/>
    <property type="molecule type" value="Genomic_DNA"/>
</dbReference>
<dbReference type="PANTHER" id="PTHR45663">
    <property type="entry name" value="GEO12009P1"/>
    <property type="match status" value="1"/>
</dbReference>
<dbReference type="PROSITE" id="PS00194">
    <property type="entry name" value="THIOREDOXIN_1"/>
    <property type="match status" value="1"/>
</dbReference>
<dbReference type="InterPro" id="IPR017937">
    <property type="entry name" value="Thioredoxin_CS"/>
</dbReference>
<dbReference type="GO" id="GO:0005737">
    <property type="term" value="C:cytoplasm"/>
    <property type="evidence" value="ECO:0007669"/>
    <property type="project" value="TreeGrafter"/>
</dbReference>
<dbReference type="PROSITE" id="PS51352">
    <property type="entry name" value="THIOREDOXIN_2"/>
    <property type="match status" value="1"/>
</dbReference>
<evidence type="ECO:0000256" key="4">
    <source>
        <dbReference type="ARBA" id="ARBA00022982"/>
    </source>
</evidence>
<evidence type="ECO:0000256" key="6">
    <source>
        <dbReference type="ARBA" id="ARBA00023284"/>
    </source>
</evidence>
<reference evidence="12" key="2">
    <citation type="journal article" date="2021" name="PeerJ">
        <title>Extensive microbial diversity within the chicken gut microbiome revealed by metagenomics and culture.</title>
        <authorList>
            <person name="Gilroy R."/>
            <person name="Ravi A."/>
            <person name="Getino M."/>
            <person name="Pursley I."/>
            <person name="Horton D.L."/>
            <person name="Alikhan N.F."/>
            <person name="Baker D."/>
            <person name="Gharbi K."/>
            <person name="Hall N."/>
            <person name="Watson M."/>
            <person name="Adriaenssens E.M."/>
            <person name="Foster-Nyarko E."/>
            <person name="Jarju S."/>
            <person name="Secka A."/>
            <person name="Antonio M."/>
            <person name="Oren A."/>
            <person name="Chaudhuri R.R."/>
            <person name="La Ragione R."/>
            <person name="Hildebrand F."/>
            <person name="Pallen M.J."/>
        </authorList>
    </citation>
    <scope>NUCLEOTIDE SEQUENCE</scope>
    <source>
        <strain evidence="12">1063</strain>
    </source>
</reference>
<keyword evidence="4" id="KW-0249">Electron transport</keyword>
<dbReference type="PIRSF" id="PIRSF000077">
    <property type="entry name" value="Thioredoxin"/>
    <property type="match status" value="1"/>
</dbReference>
<dbReference type="NCBIfam" id="TIGR01068">
    <property type="entry name" value="thioredoxin"/>
    <property type="match status" value="1"/>
</dbReference>
<dbReference type="Proteomes" id="UP000824088">
    <property type="component" value="Unassembled WGS sequence"/>
</dbReference>
<keyword evidence="6 10" id="KW-0676">Redox-active center</keyword>
<dbReference type="GO" id="GO:0015035">
    <property type="term" value="F:protein-disulfide reductase activity"/>
    <property type="evidence" value="ECO:0007669"/>
    <property type="project" value="UniProtKB-UniRule"/>
</dbReference>
<dbReference type="InterPro" id="IPR013766">
    <property type="entry name" value="Thioredoxin_domain"/>
</dbReference>
<accession>A0A9D1L1D8</accession>
<evidence type="ECO:0000256" key="3">
    <source>
        <dbReference type="ARBA" id="ARBA00022448"/>
    </source>
</evidence>
<dbReference type="FunFam" id="3.40.30.10:FF:000001">
    <property type="entry name" value="Thioredoxin"/>
    <property type="match status" value="1"/>
</dbReference>
<protein>
    <recommendedName>
        <fullName evidence="2 7">Thioredoxin</fullName>
    </recommendedName>
</protein>
<evidence type="ECO:0000313" key="12">
    <source>
        <dbReference type="EMBL" id="HIU21369.1"/>
    </source>
</evidence>
<feature type="site" description="Contributes to redox potential value" evidence="9">
    <location>
        <position position="34"/>
    </location>
</feature>
<dbReference type="Pfam" id="PF00085">
    <property type="entry name" value="Thioredoxin"/>
    <property type="match status" value="1"/>
</dbReference>
<feature type="active site" description="Nucleophile" evidence="9">
    <location>
        <position position="32"/>
    </location>
</feature>
<keyword evidence="3" id="KW-0813">Transport</keyword>
<dbReference type="SUPFAM" id="SSF52833">
    <property type="entry name" value="Thioredoxin-like"/>
    <property type="match status" value="1"/>
</dbReference>
<dbReference type="PRINTS" id="PR00421">
    <property type="entry name" value="THIOREDOXIN"/>
</dbReference>